<dbReference type="PANTHER" id="PTHR20937">
    <property type="entry name" value="IP14615P"/>
    <property type="match status" value="1"/>
</dbReference>
<reference evidence="9" key="3">
    <citation type="submission" date="2025-09" db="UniProtKB">
        <authorList>
            <consortium name="Ensembl"/>
        </authorList>
    </citation>
    <scope>IDENTIFICATION</scope>
</reference>
<keyword evidence="5" id="KW-0238">DNA-binding</keyword>
<dbReference type="FunFam" id="4.10.280.10:FF:000047">
    <property type="entry name" value="mesoderm posterior protein 1"/>
    <property type="match status" value="1"/>
</dbReference>
<dbReference type="Pfam" id="PF00010">
    <property type="entry name" value="HLH"/>
    <property type="match status" value="1"/>
</dbReference>
<sequence length="202" mass="22239">EVLPYDPLAYDPSLDPGYFSACSSSLSPTSSVDSYCFSPTSLQVAGSEPNSTDRFVFKSPAVKSRSRYPGKKRQTASEREKLRMRDLTKALQHLRTYLPPSAAPAGQNLTKIETLRLTIRYISYLSAQLGLSEEALEQRACGFSEKPQNLIEFLGQPGAGYGPVSSAHLQPSHQVCFPPVSRTAQHLKPFEPLRICFPGILC</sequence>
<keyword evidence="6" id="KW-0804">Transcription</keyword>
<dbReference type="GO" id="GO:0007219">
    <property type="term" value="P:Notch signaling pathway"/>
    <property type="evidence" value="ECO:0007669"/>
    <property type="project" value="UniProtKB-KW"/>
</dbReference>
<dbReference type="PANTHER" id="PTHR20937:SF6">
    <property type="entry name" value="MESODERM POSTERIOR PROTEIN 1"/>
    <property type="match status" value="1"/>
</dbReference>
<reference evidence="9" key="2">
    <citation type="submission" date="2025-08" db="UniProtKB">
        <authorList>
            <consortium name="Ensembl"/>
        </authorList>
    </citation>
    <scope>IDENTIFICATION</scope>
</reference>
<evidence type="ECO:0000256" key="2">
    <source>
        <dbReference type="ARBA" id="ARBA00022473"/>
    </source>
</evidence>
<evidence type="ECO:0000259" key="8">
    <source>
        <dbReference type="PROSITE" id="PS50888"/>
    </source>
</evidence>
<evidence type="ECO:0000256" key="1">
    <source>
        <dbReference type="ARBA" id="ARBA00004123"/>
    </source>
</evidence>
<dbReference type="PROSITE" id="PS50888">
    <property type="entry name" value="BHLH"/>
    <property type="match status" value="1"/>
</dbReference>
<dbReference type="InterPro" id="IPR040259">
    <property type="entry name" value="Mesogenin/MesP"/>
</dbReference>
<dbReference type="GO" id="GO:0032525">
    <property type="term" value="P:somite rostral/caudal axis specification"/>
    <property type="evidence" value="ECO:0007669"/>
    <property type="project" value="TreeGrafter"/>
</dbReference>
<protein>
    <submittedName>
        <fullName evidence="9">Mesoderm posterior aa</fullName>
    </submittedName>
</protein>
<dbReference type="GO" id="GO:0005634">
    <property type="term" value="C:nucleus"/>
    <property type="evidence" value="ECO:0007669"/>
    <property type="project" value="UniProtKB-SubCell"/>
</dbReference>
<dbReference type="GO" id="GO:0046983">
    <property type="term" value="F:protein dimerization activity"/>
    <property type="evidence" value="ECO:0007669"/>
    <property type="project" value="InterPro"/>
</dbReference>
<keyword evidence="7" id="KW-0539">Nucleus</keyword>
<evidence type="ECO:0000313" key="9">
    <source>
        <dbReference type="Ensembl" id="ENSGACP00000036245.1"/>
    </source>
</evidence>
<feature type="domain" description="BHLH" evidence="8">
    <location>
        <begin position="71"/>
        <end position="125"/>
    </location>
</feature>
<dbReference type="Gene3D" id="4.10.280.10">
    <property type="entry name" value="Helix-loop-helix DNA-binding domain"/>
    <property type="match status" value="1"/>
</dbReference>
<keyword evidence="2" id="KW-0217">Developmental protein</keyword>
<dbReference type="GO" id="GO:0000981">
    <property type="term" value="F:DNA-binding transcription factor activity, RNA polymerase II-specific"/>
    <property type="evidence" value="ECO:0007669"/>
    <property type="project" value="TreeGrafter"/>
</dbReference>
<dbReference type="InterPro" id="IPR036638">
    <property type="entry name" value="HLH_DNA-bd_sf"/>
</dbReference>
<dbReference type="AlphaFoldDB" id="A0AAQ4PBM0"/>
<dbReference type="GeneTree" id="ENSGT00530000063712"/>
<dbReference type="Ensembl" id="ENSGACT00000038528.1">
    <property type="protein sequence ID" value="ENSGACP00000036245.1"/>
    <property type="gene ID" value="ENSGACG00000036390.1"/>
</dbReference>
<evidence type="ECO:0000256" key="5">
    <source>
        <dbReference type="ARBA" id="ARBA00023125"/>
    </source>
</evidence>
<dbReference type="Proteomes" id="UP000007635">
    <property type="component" value="Chromosome II"/>
</dbReference>
<evidence type="ECO:0000256" key="4">
    <source>
        <dbReference type="ARBA" id="ARBA00023015"/>
    </source>
</evidence>
<keyword evidence="3" id="KW-0914">Notch signaling pathway</keyword>
<dbReference type="SMART" id="SM00353">
    <property type="entry name" value="HLH"/>
    <property type="match status" value="1"/>
</dbReference>
<dbReference type="CDD" id="cd18938">
    <property type="entry name" value="bHLH_TS_Mesp"/>
    <property type="match status" value="1"/>
</dbReference>
<evidence type="ECO:0000313" key="10">
    <source>
        <dbReference type="Proteomes" id="UP000007635"/>
    </source>
</evidence>
<organism evidence="9 10">
    <name type="scientific">Gasterosteus aculeatus aculeatus</name>
    <name type="common">three-spined stickleback</name>
    <dbReference type="NCBI Taxonomy" id="481459"/>
    <lineage>
        <taxon>Eukaryota</taxon>
        <taxon>Metazoa</taxon>
        <taxon>Chordata</taxon>
        <taxon>Craniata</taxon>
        <taxon>Vertebrata</taxon>
        <taxon>Euteleostomi</taxon>
        <taxon>Actinopterygii</taxon>
        <taxon>Neopterygii</taxon>
        <taxon>Teleostei</taxon>
        <taxon>Neoteleostei</taxon>
        <taxon>Acanthomorphata</taxon>
        <taxon>Eupercaria</taxon>
        <taxon>Perciformes</taxon>
        <taxon>Cottioidei</taxon>
        <taxon>Gasterosteales</taxon>
        <taxon>Gasterosteidae</taxon>
        <taxon>Gasterosteus</taxon>
    </lineage>
</organism>
<keyword evidence="10" id="KW-1185">Reference proteome</keyword>
<evidence type="ECO:0000256" key="3">
    <source>
        <dbReference type="ARBA" id="ARBA00022976"/>
    </source>
</evidence>
<dbReference type="GO" id="GO:0003007">
    <property type="term" value="P:heart morphogenesis"/>
    <property type="evidence" value="ECO:0007669"/>
    <property type="project" value="TreeGrafter"/>
</dbReference>
<dbReference type="GO" id="GO:0001707">
    <property type="term" value="P:mesoderm formation"/>
    <property type="evidence" value="ECO:0007669"/>
    <property type="project" value="TreeGrafter"/>
</dbReference>
<accession>A0AAQ4PBM0</accession>
<proteinExistence type="predicted"/>
<name>A0AAQ4PBM0_GASAC</name>
<comment type="subcellular location">
    <subcellularLocation>
        <location evidence="1">Nucleus</location>
    </subcellularLocation>
</comment>
<dbReference type="GO" id="GO:0000978">
    <property type="term" value="F:RNA polymerase II cis-regulatory region sequence-specific DNA binding"/>
    <property type="evidence" value="ECO:0007669"/>
    <property type="project" value="TreeGrafter"/>
</dbReference>
<dbReference type="InterPro" id="IPR011598">
    <property type="entry name" value="bHLH_dom"/>
</dbReference>
<evidence type="ECO:0000256" key="7">
    <source>
        <dbReference type="ARBA" id="ARBA00023242"/>
    </source>
</evidence>
<reference evidence="9 10" key="1">
    <citation type="journal article" date="2021" name="G3 (Bethesda)">
        <title>Improved contiguity of the threespine stickleback genome using long-read sequencing.</title>
        <authorList>
            <person name="Nath S."/>
            <person name="Shaw D.E."/>
            <person name="White M.A."/>
        </authorList>
    </citation>
    <scope>NUCLEOTIDE SEQUENCE [LARGE SCALE GENOMIC DNA]</scope>
    <source>
        <strain evidence="9 10">Lake Benthic</strain>
    </source>
</reference>
<keyword evidence="4" id="KW-0805">Transcription regulation</keyword>
<dbReference type="SUPFAM" id="SSF47459">
    <property type="entry name" value="HLH, helix-loop-helix DNA-binding domain"/>
    <property type="match status" value="1"/>
</dbReference>
<evidence type="ECO:0000256" key="6">
    <source>
        <dbReference type="ARBA" id="ARBA00023163"/>
    </source>
</evidence>